<evidence type="ECO:0000313" key="14">
    <source>
        <dbReference type="Proteomes" id="UP000053611"/>
    </source>
</evidence>
<dbReference type="Pfam" id="PF04406">
    <property type="entry name" value="TP6A_N"/>
    <property type="match status" value="1"/>
</dbReference>
<dbReference type="GO" id="GO:0003918">
    <property type="term" value="F:DNA topoisomerase type II (double strand cut, ATP-hydrolyzing) activity"/>
    <property type="evidence" value="ECO:0007669"/>
    <property type="project" value="UniProtKB-UniRule"/>
</dbReference>
<dbReference type="PANTHER" id="PTHR10848">
    <property type="entry name" value="MEIOTIC RECOMBINATION PROTEIN SPO11"/>
    <property type="match status" value="1"/>
</dbReference>
<dbReference type="InterPro" id="IPR002815">
    <property type="entry name" value="Spo11/TopoVI_A"/>
</dbReference>
<dbReference type="AlphaFoldDB" id="A0A0J1B5M1"/>
<dbReference type="CDD" id="cd00223">
    <property type="entry name" value="TOPRIM_TopoIIB_SPO"/>
    <property type="match status" value="1"/>
</dbReference>
<sequence>MTRILLVASVLYEAILNNCVVTLREIFYRDVALFRRQGIVDGIVDDIVATIGLRRADFHVCAAAKGLIASNALKVNLTNGDSLSISSATGKGFPDLASLQLLRRLADQFPAARIGVLVDADPSGIAILSAYAYGSKANRHSEQHSGLPLGDRIEYLGVKATEWSAVARYEDLLPLSPRDARLAKKMCADLANVNPTWRRELVHMLHLNRKAEIQILSGLLASADDGWPGCRANNDHLMGTTNHLVEFIVAKLNRPHVR</sequence>
<evidence type="ECO:0000256" key="1">
    <source>
        <dbReference type="ARBA" id="ARBA00000185"/>
    </source>
</evidence>
<feature type="active site" description="O-(5'-phospho-DNA)-tyrosine intermediate" evidence="10">
    <location>
        <position position="28"/>
    </location>
</feature>
<dbReference type="GO" id="GO:0003677">
    <property type="term" value="F:DNA binding"/>
    <property type="evidence" value="ECO:0007669"/>
    <property type="project" value="UniProtKB-UniRule"/>
</dbReference>
<keyword evidence="6" id="KW-0460">Magnesium</keyword>
<dbReference type="PROSITE" id="PS52041">
    <property type="entry name" value="TOPO_IIB"/>
    <property type="match status" value="1"/>
</dbReference>
<dbReference type="PRINTS" id="PR01550">
    <property type="entry name" value="TOP6AFAMILY"/>
</dbReference>
<evidence type="ECO:0000256" key="7">
    <source>
        <dbReference type="ARBA" id="ARBA00023029"/>
    </source>
</evidence>
<keyword evidence="7 10" id="KW-0799">Topoisomerase</keyword>
<dbReference type="GO" id="GO:0005524">
    <property type="term" value="F:ATP binding"/>
    <property type="evidence" value="ECO:0007669"/>
    <property type="project" value="InterPro"/>
</dbReference>
<dbReference type="SUPFAM" id="SSF56726">
    <property type="entry name" value="DNA topoisomerase IV, alpha subunit"/>
    <property type="match status" value="1"/>
</dbReference>
<evidence type="ECO:0000256" key="10">
    <source>
        <dbReference type="PROSITE-ProRule" id="PRU01385"/>
    </source>
</evidence>
<protein>
    <recommendedName>
        <fullName evidence="4">DNA topoisomerase (ATP-hydrolyzing)</fullName>
        <ecNumber evidence="4">5.6.2.2</ecNumber>
    </recommendedName>
</protein>
<keyword evidence="5" id="KW-0479">Metal-binding</keyword>
<evidence type="ECO:0000256" key="2">
    <source>
        <dbReference type="ARBA" id="ARBA00001946"/>
    </source>
</evidence>
<dbReference type="EMBL" id="KQ087199">
    <property type="protein sequence ID" value="KLT42989.1"/>
    <property type="molecule type" value="Genomic_DNA"/>
</dbReference>
<gene>
    <name evidence="13" type="ORF">CC85DRAFT_69564</name>
</gene>
<dbReference type="GO" id="GO:0007131">
    <property type="term" value="P:reciprocal meiotic recombination"/>
    <property type="evidence" value="ECO:0007669"/>
    <property type="project" value="TreeGrafter"/>
</dbReference>
<feature type="domain" description="Topoisomerase 6 subunit A/Spo11 TOPRIM" evidence="12">
    <location>
        <begin position="89"/>
        <end position="217"/>
    </location>
</feature>
<dbReference type="InterPro" id="IPR036078">
    <property type="entry name" value="Spo11/TopoVI_A_sf"/>
</dbReference>
<comment type="similarity">
    <text evidence="3 10">Belongs to the TOP6A family.</text>
</comment>
<keyword evidence="8 10" id="KW-0238">DNA-binding</keyword>
<reference evidence="13 14" key="1">
    <citation type="submission" date="2015-03" db="EMBL/GenBank/DDBJ databases">
        <title>Genomics and transcriptomics of the oil-accumulating basidiomycete yeast T. oleaginosus allow insights into substrate utilization and the diverse evolutionary trajectories of mating systems in fungi.</title>
        <authorList>
            <consortium name="DOE Joint Genome Institute"/>
            <person name="Kourist R."/>
            <person name="Kracht O."/>
            <person name="Bracharz F."/>
            <person name="Lipzen A."/>
            <person name="Nolan M."/>
            <person name="Ohm R."/>
            <person name="Grigoriev I."/>
            <person name="Sun S."/>
            <person name="Heitman J."/>
            <person name="Bruck T."/>
            <person name="Nowrousian M."/>
        </authorList>
    </citation>
    <scope>NUCLEOTIDE SEQUENCE [LARGE SCALE GENOMIC DNA]</scope>
    <source>
        <strain evidence="13 14">IBC0246</strain>
    </source>
</reference>
<dbReference type="InterPro" id="IPR036388">
    <property type="entry name" value="WH-like_DNA-bd_sf"/>
</dbReference>
<dbReference type="STRING" id="879819.A0A0J1B5M1"/>
<dbReference type="GO" id="GO:0000228">
    <property type="term" value="C:nuclear chromosome"/>
    <property type="evidence" value="ECO:0007669"/>
    <property type="project" value="TreeGrafter"/>
</dbReference>
<keyword evidence="14" id="KW-1185">Reference proteome</keyword>
<dbReference type="Gene3D" id="1.10.10.10">
    <property type="entry name" value="Winged helix-like DNA-binding domain superfamily/Winged helix DNA-binding domain"/>
    <property type="match status" value="1"/>
</dbReference>
<evidence type="ECO:0000256" key="8">
    <source>
        <dbReference type="ARBA" id="ARBA00023125"/>
    </source>
</evidence>
<dbReference type="EC" id="5.6.2.2" evidence="4"/>
<dbReference type="Pfam" id="PF21180">
    <property type="entry name" value="TOP6A-Spo11_Toprim"/>
    <property type="match status" value="1"/>
</dbReference>
<dbReference type="InterPro" id="IPR034136">
    <property type="entry name" value="TOPRIM_Topo6A/Spo11"/>
</dbReference>
<evidence type="ECO:0000259" key="11">
    <source>
        <dbReference type="Pfam" id="PF04406"/>
    </source>
</evidence>
<proteinExistence type="inferred from homology"/>
<dbReference type="GO" id="GO:0000706">
    <property type="term" value="P:meiotic DNA double-strand break processing"/>
    <property type="evidence" value="ECO:0007669"/>
    <property type="project" value="TreeGrafter"/>
</dbReference>
<evidence type="ECO:0000259" key="12">
    <source>
        <dbReference type="Pfam" id="PF21180"/>
    </source>
</evidence>
<comment type="cofactor">
    <cofactor evidence="2">
        <name>Mg(2+)</name>
        <dbReference type="ChEBI" id="CHEBI:18420"/>
    </cofactor>
</comment>
<accession>A0A0J1B5M1</accession>
<evidence type="ECO:0000256" key="6">
    <source>
        <dbReference type="ARBA" id="ARBA00022842"/>
    </source>
</evidence>
<name>A0A0J1B5M1_9TREE</name>
<keyword evidence="9 10" id="KW-0413">Isomerase</keyword>
<evidence type="ECO:0000313" key="13">
    <source>
        <dbReference type="EMBL" id="KLT42989.1"/>
    </source>
</evidence>
<dbReference type="InterPro" id="IPR013049">
    <property type="entry name" value="Spo11/TopoVI_A_N"/>
</dbReference>
<evidence type="ECO:0000256" key="3">
    <source>
        <dbReference type="ARBA" id="ARBA00006559"/>
    </source>
</evidence>
<feature type="domain" description="Spo11/DNA topoisomerase VI subunit A N-terminal" evidence="11">
    <location>
        <begin position="1"/>
        <end position="60"/>
    </location>
</feature>
<dbReference type="Proteomes" id="UP000053611">
    <property type="component" value="Unassembled WGS sequence"/>
</dbReference>
<dbReference type="GO" id="GO:0042138">
    <property type="term" value="P:meiotic DNA double-strand break formation"/>
    <property type="evidence" value="ECO:0007669"/>
    <property type="project" value="TreeGrafter"/>
</dbReference>
<dbReference type="OrthoDB" id="5377392at2759"/>
<dbReference type="GO" id="GO:0046872">
    <property type="term" value="F:metal ion binding"/>
    <property type="evidence" value="ECO:0007669"/>
    <property type="project" value="UniProtKB-KW"/>
</dbReference>
<organism evidence="13 14">
    <name type="scientific">Cutaneotrichosporon oleaginosum</name>
    <dbReference type="NCBI Taxonomy" id="879819"/>
    <lineage>
        <taxon>Eukaryota</taxon>
        <taxon>Fungi</taxon>
        <taxon>Dikarya</taxon>
        <taxon>Basidiomycota</taxon>
        <taxon>Agaricomycotina</taxon>
        <taxon>Tremellomycetes</taxon>
        <taxon>Trichosporonales</taxon>
        <taxon>Trichosporonaceae</taxon>
        <taxon>Cutaneotrichosporon</taxon>
    </lineage>
</organism>
<evidence type="ECO:0000256" key="9">
    <source>
        <dbReference type="ARBA" id="ARBA00023235"/>
    </source>
</evidence>
<comment type="catalytic activity">
    <reaction evidence="1 10">
        <text>ATP-dependent breakage, passage and rejoining of double-stranded DNA.</text>
        <dbReference type="EC" id="5.6.2.2"/>
    </reaction>
</comment>
<dbReference type="PANTHER" id="PTHR10848:SF0">
    <property type="entry name" value="MEIOTIC RECOMBINATION PROTEIN SPO11"/>
    <property type="match status" value="1"/>
</dbReference>
<evidence type="ECO:0000256" key="4">
    <source>
        <dbReference type="ARBA" id="ARBA00012895"/>
    </source>
</evidence>
<evidence type="ECO:0000256" key="5">
    <source>
        <dbReference type="ARBA" id="ARBA00022723"/>
    </source>
</evidence>
<dbReference type="Gene3D" id="3.40.1360.10">
    <property type="match status" value="1"/>
</dbReference>